<name>A0AAD3DX75_9CHLO</name>
<dbReference type="EMBL" id="BMAR01000032">
    <property type="protein sequence ID" value="GFR49710.1"/>
    <property type="molecule type" value="Genomic_DNA"/>
</dbReference>
<evidence type="ECO:0000313" key="2">
    <source>
        <dbReference type="EMBL" id="GFR49710.1"/>
    </source>
</evidence>
<sequence length="126" mass="12918">AGGRDAAPLPAPPHAARLALAAARRLADRRVEQQVVEEVLPPLTQLRVLHINWNIVTHGPPDVDGGDSSTSGGGGKGVPGHMSDSNSSGGGGGSSCSKSNSDGGGSRWRLPALPLLEELSVAWMRE</sequence>
<dbReference type="AlphaFoldDB" id="A0AAD3DX75"/>
<accession>A0AAD3DX75</accession>
<protein>
    <submittedName>
        <fullName evidence="2">Uncharacterized protein</fullName>
    </submittedName>
</protein>
<gene>
    <name evidence="2" type="ORF">Agub_g11864</name>
</gene>
<feature type="compositionally biased region" description="Low complexity" evidence="1">
    <location>
        <begin position="59"/>
        <end position="70"/>
    </location>
</feature>
<feature type="non-terminal residue" evidence="2">
    <location>
        <position position="126"/>
    </location>
</feature>
<dbReference type="Proteomes" id="UP001054857">
    <property type="component" value="Unassembled WGS sequence"/>
</dbReference>
<keyword evidence="3" id="KW-1185">Reference proteome</keyword>
<feature type="non-terminal residue" evidence="2">
    <location>
        <position position="1"/>
    </location>
</feature>
<comment type="caution">
    <text evidence="2">The sequence shown here is derived from an EMBL/GenBank/DDBJ whole genome shotgun (WGS) entry which is preliminary data.</text>
</comment>
<evidence type="ECO:0000313" key="3">
    <source>
        <dbReference type="Proteomes" id="UP001054857"/>
    </source>
</evidence>
<organism evidence="2 3">
    <name type="scientific">Astrephomene gubernaculifera</name>
    <dbReference type="NCBI Taxonomy" id="47775"/>
    <lineage>
        <taxon>Eukaryota</taxon>
        <taxon>Viridiplantae</taxon>
        <taxon>Chlorophyta</taxon>
        <taxon>core chlorophytes</taxon>
        <taxon>Chlorophyceae</taxon>
        <taxon>CS clade</taxon>
        <taxon>Chlamydomonadales</taxon>
        <taxon>Astrephomenaceae</taxon>
        <taxon>Astrephomene</taxon>
    </lineage>
</organism>
<feature type="region of interest" description="Disordered" evidence="1">
    <location>
        <begin position="57"/>
        <end position="109"/>
    </location>
</feature>
<proteinExistence type="predicted"/>
<reference evidence="2 3" key="1">
    <citation type="journal article" date="2021" name="Sci. Rep.">
        <title>Genome sequencing of the multicellular alga Astrephomene provides insights into convergent evolution of germ-soma differentiation.</title>
        <authorList>
            <person name="Yamashita S."/>
            <person name="Yamamoto K."/>
            <person name="Matsuzaki R."/>
            <person name="Suzuki S."/>
            <person name="Yamaguchi H."/>
            <person name="Hirooka S."/>
            <person name="Minakuchi Y."/>
            <person name="Miyagishima S."/>
            <person name="Kawachi M."/>
            <person name="Toyoda A."/>
            <person name="Nozaki H."/>
        </authorList>
    </citation>
    <scope>NUCLEOTIDE SEQUENCE [LARGE SCALE GENOMIC DNA]</scope>
    <source>
        <strain evidence="2 3">NIES-4017</strain>
    </source>
</reference>
<evidence type="ECO:0000256" key="1">
    <source>
        <dbReference type="SAM" id="MobiDB-lite"/>
    </source>
</evidence>